<keyword evidence="8" id="KW-0732">Signal</keyword>
<dbReference type="STRING" id="420953.SAMN05192543_109218"/>
<evidence type="ECO:0000256" key="5">
    <source>
        <dbReference type="ARBA" id="ARBA00022963"/>
    </source>
</evidence>
<feature type="chain" id="PRO_5011687503" description="phospholipase D" evidence="8">
    <location>
        <begin position="23"/>
        <end position="350"/>
    </location>
</feature>
<evidence type="ECO:0000256" key="4">
    <source>
        <dbReference type="ARBA" id="ARBA00022801"/>
    </source>
</evidence>
<evidence type="ECO:0000256" key="1">
    <source>
        <dbReference type="ARBA" id="ARBA00000798"/>
    </source>
</evidence>
<reference evidence="10 11" key="1">
    <citation type="submission" date="2016-10" db="EMBL/GenBank/DDBJ databases">
        <authorList>
            <person name="de Groot N.N."/>
        </authorList>
    </citation>
    <scope>NUCLEOTIDE SEQUENCE [LARGE SCALE GENOMIC DNA]</scope>
    <source>
        <strain evidence="10 11">LMG 23650</strain>
    </source>
</reference>
<dbReference type="InterPro" id="IPR025202">
    <property type="entry name" value="PLD-like_dom"/>
</dbReference>
<name>A0A1I3TGE9_9BURK</name>
<dbReference type="Pfam" id="PF13091">
    <property type="entry name" value="PLDc_2"/>
    <property type="match status" value="2"/>
</dbReference>
<dbReference type="AlphaFoldDB" id="A0A1I3TGE9"/>
<evidence type="ECO:0000313" key="11">
    <source>
        <dbReference type="Proteomes" id="UP000199548"/>
    </source>
</evidence>
<dbReference type="SMART" id="SM00155">
    <property type="entry name" value="PLDc"/>
    <property type="match status" value="2"/>
</dbReference>
<feature type="domain" description="PLD phosphodiesterase" evidence="9">
    <location>
        <begin position="121"/>
        <end position="148"/>
    </location>
</feature>
<comment type="similarity">
    <text evidence="2">Belongs to the phospholipase D family.</text>
</comment>
<evidence type="ECO:0000256" key="3">
    <source>
        <dbReference type="ARBA" id="ARBA00012027"/>
    </source>
</evidence>
<dbReference type="PANTHER" id="PTHR43856:SF1">
    <property type="entry name" value="MITOCHONDRIAL CARDIOLIPIN HYDROLASE"/>
    <property type="match status" value="1"/>
</dbReference>
<evidence type="ECO:0000256" key="8">
    <source>
        <dbReference type="SAM" id="SignalP"/>
    </source>
</evidence>
<dbReference type="SUPFAM" id="SSF56024">
    <property type="entry name" value="Phospholipase D/nuclease"/>
    <property type="match status" value="2"/>
</dbReference>
<dbReference type="InterPro" id="IPR051406">
    <property type="entry name" value="PLD_domain"/>
</dbReference>
<dbReference type="PANTHER" id="PTHR43856">
    <property type="entry name" value="CARDIOLIPIN HYDROLASE"/>
    <property type="match status" value="1"/>
</dbReference>
<proteinExistence type="inferred from homology"/>
<dbReference type="EC" id="3.1.4.4" evidence="3"/>
<accession>A0A1I3TGE9</accession>
<dbReference type="GO" id="GO:0004630">
    <property type="term" value="F:phospholipase D activity"/>
    <property type="evidence" value="ECO:0007669"/>
    <property type="project" value="UniProtKB-EC"/>
</dbReference>
<dbReference type="InterPro" id="IPR001736">
    <property type="entry name" value="PLipase_D/transphosphatidylase"/>
</dbReference>
<dbReference type="RefSeq" id="WP_170275709.1">
    <property type="nucleotide sequence ID" value="NZ_CP041743.1"/>
</dbReference>
<keyword evidence="5" id="KW-0442">Lipid degradation</keyword>
<keyword evidence="6" id="KW-0443">Lipid metabolism</keyword>
<organism evidence="10 11">
    <name type="scientific">Paraburkholderia megapolitana</name>
    <dbReference type="NCBI Taxonomy" id="420953"/>
    <lineage>
        <taxon>Bacteria</taxon>
        <taxon>Pseudomonadati</taxon>
        <taxon>Pseudomonadota</taxon>
        <taxon>Betaproteobacteria</taxon>
        <taxon>Burkholderiales</taxon>
        <taxon>Burkholderiaceae</taxon>
        <taxon>Paraburkholderia</taxon>
    </lineage>
</organism>
<feature type="signal peptide" evidence="8">
    <location>
        <begin position="1"/>
        <end position="22"/>
    </location>
</feature>
<dbReference type="CDD" id="cd09128">
    <property type="entry name" value="PLDc_unchar1_2"/>
    <property type="match status" value="1"/>
</dbReference>
<dbReference type="GO" id="GO:0006793">
    <property type="term" value="P:phosphorus metabolic process"/>
    <property type="evidence" value="ECO:0007669"/>
    <property type="project" value="UniProtKB-ARBA"/>
</dbReference>
<keyword evidence="11" id="KW-1185">Reference proteome</keyword>
<gene>
    <name evidence="10" type="ORF">SAMN05192543_109218</name>
</gene>
<evidence type="ECO:0000256" key="2">
    <source>
        <dbReference type="ARBA" id="ARBA00008664"/>
    </source>
</evidence>
<evidence type="ECO:0000259" key="9">
    <source>
        <dbReference type="PROSITE" id="PS50035"/>
    </source>
</evidence>
<feature type="domain" description="PLD phosphodiesterase" evidence="9">
    <location>
        <begin position="268"/>
        <end position="299"/>
    </location>
</feature>
<dbReference type="EMBL" id="FOQU01000009">
    <property type="protein sequence ID" value="SFJ68567.1"/>
    <property type="molecule type" value="Genomic_DNA"/>
</dbReference>
<comment type="catalytic activity">
    <reaction evidence="1">
        <text>a 1,2-diacyl-sn-glycero-3-phosphocholine + H2O = a 1,2-diacyl-sn-glycero-3-phosphate + choline + H(+)</text>
        <dbReference type="Rhea" id="RHEA:14445"/>
        <dbReference type="ChEBI" id="CHEBI:15354"/>
        <dbReference type="ChEBI" id="CHEBI:15377"/>
        <dbReference type="ChEBI" id="CHEBI:15378"/>
        <dbReference type="ChEBI" id="CHEBI:57643"/>
        <dbReference type="ChEBI" id="CHEBI:58608"/>
        <dbReference type="EC" id="3.1.4.4"/>
    </reaction>
</comment>
<keyword evidence="4" id="KW-0378">Hydrolase</keyword>
<dbReference type="PROSITE" id="PS50035">
    <property type="entry name" value="PLD"/>
    <property type="match status" value="2"/>
</dbReference>
<dbReference type="GO" id="GO:0016042">
    <property type="term" value="P:lipid catabolic process"/>
    <property type="evidence" value="ECO:0007669"/>
    <property type="project" value="UniProtKB-KW"/>
</dbReference>
<evidence type="ECO:0000313" key="10">
    <source>
        <dbReference type="EMBL" id="SFJ68567.1"/>
    </source>
</evidence>
<feature type="region of interest" description="Disordered" evidence="7">
    <location>
        <begin position="330"/>
        <end position="350"/>
    </location>
</feature>
<dbReference type="GO" id="GO:0016891">
    <property type="term" value="F:RNA endonuclease activity producing 5'-phosphomonoesters, hydrolytic mechanism"/>
    <property type="evidence" value="ECO:0007669"/>
    <property type="project" value="TreeGrafter"/>
</dbReference>
<dbReference type="Gene3D" id="3.30.870.10">
    <property type="entry name" value="Endonuclease Chain A"/>
    <property type="match status" value="2"/>
</dbReference>
<dbReference type="Proteomes" id="UP000199548">
    <property type="component" value="Unassembled WGS sequence"/>
</dbReference>
<protein>
    <recommendedName>
        <fullName evidence="3">phospholipase D</fullName>
        <ecNumber evidence="3">3.1.4.4</ecNumber>
    </recommendedName>
</protein>
<evidence type="ECO:0000256" key="6">
    <source>
        <dbReference type="ARBA" id="ARBA00023098"/>
    </source>
</evidence>
<evidence type="ECO:0000256" key="7">
    <source>
        <dbReference type="SAM" id="MobiDB-lite"/>
    </source>
</evidence>
<sequence>MSRTVLTALLCALTLLSATAQAATLPAQTPATATASSPTLITEPGQGLTPIYTFMQSATKTLDMTMYELVDTTAEQTLVQLAANGVTVRVILDQNLESSNNQAAYTYLSQNGVNVVWANPTYAATHQKSIVVDGKTAAIMTLNLTSRYYSTSRDFAVIESDANDVAAIETVFNADFNSSSITPPAGDDLVWSPTQSQTDLVNLINSAQSTLQVENEEMSNSKIVTALVNAAKRGVTVQVAMTYSSDWVSNFDKLSAAGVQISTYASSASLYIHAKAILVDYGTPQANLFLGSENFSVASLTKNRELGLETTNAAILSSIQSTLTADFNGGTPFSSSSNSDERLLRQSPFH</sequence>